<keyword evidence="1" id="KW-0812">Transmembrane</keyword>
<evidence type="ECO:0000256" key="1">
    <source>
        <dbReference type="SAM" id="Phobius"/>
    </source>
</evidence>
<proteinExistence type="predicted"/>
<dbReference type="EMBL" id="JBBKAM010000004">
    <property type="protein sequence ID" value="MEJ8646316.1"/>
    <property type="molecule type" value="Genomic_DNA"/>
</dbReference>
<accession>A0ABU8UEJ8</accession>
<comment type="caution">
    <text evidence="2">The sequence shown here is derived from an EMBL/GenBank/DDBJ whole genome shotgun (WGS) entry which is preliminary data.</text>
</comment>
<organism evidence="2 3">
    <name type="scientific">Streptomyces caledonius</name>
    <dbReference type="NCBI Taxonomy" id="3134107"/>
    <lineage>
        <taxon>Bacteria</taxon>
        <taxon>Bacillati</taxon>
        <taxon>Actinomycetota</taxon>
        <taxon>Actinomycetes</taxon>
        <taxon>Kitasatosporales</taxon>
        <taxon>Streptomycetaceae</taxon>
        <taxon>Streptomyces</taxon>
    </lineage>
</organism>
<sequence length="114" mass="11757">MNETAPSVTPPAQAKAAGRDRSRFRAVLSAVLFVPAALAAGVLTLSSERAGRCVTYGEQCAQGLPGWLFVWSAGIAVVAFVVALAAPALRVRQAALAAQLLAECTALMVILSYA</sequence>
<gene>
    <name evidence="2" type="ORF">WKI68_43810</name>
</gene>
<feature type="transmembrane region" description="Helical" evidence="1">
    <location>
        <begin position="66"/>
        <end position="87"/>
    </location>
</feature>
<name>A0ABU8UEJ8_9ACTN</name>
<reference evidence="2 3" key="1">
    <citation type="submission" date="2024-03" db="EMBL/GenBank/DDBJ databases">
        <title>Novel Streptomyces species of biotechnological and ecological value are a feature of Machair soil.</title>
        <authorList>
            <person name="Prole J.R."/>
            <person name="Goodfellow M."/>
            <person name="Allenby N."/>
            <person name="Ward A.C."/>
        </authorList>
    </citation>
    <scope>NUCLEOTIDE SEQUENCE [LARGE SCALE GENOMIC DNA]</scope>
    <source>
        <strain evidence="2 3">MS1.HAVA.3</strain>
    </source>
</reference>
<dbReference type="Proteomes" id="UP001382904">
    <property type="component" value="Unassembled WGS sequence"/>
</dbReference>
<feature type="transmembrane region" description="Helical" evidence="1">
    <location>
        <begin position="26"/>
        <end position="46"/>
    </location>
</feature>
<keyword evidence="1" id="KW-0472">Membrane</keyword>
<keyword evidence="1" id="KW-1133">Transmembrane helix</keyword>
<keyword evidence="3" id="KW-1185">Reference proteome</keyword>
<evidence type="ECO:0000313" key="3">
    <source>
        <dbReference type="Proteomes" id="UP001382904"/>
    </source>
</evidence>
<protein>
    <submittedName>
        <fullName evidence="2">Uncharacterized protein</fullName>
    </submittedName>
</protein>
<evidence type="ECO:0000313" key="2">
    <source>
        <dbReference type="EMBL" id="MEJ8646316.1"/>
    </source>
</evidence>